<name>A0A7D4ULJ6_9SPHI</name>
<dbReference type="RefSeq" id="WP_173414711.1">
    <property type="nucleotide sequence ID" value="NZ_CP054139.1"/>
</dbReference>
<dbReference type="EMBL" id="CP054139">
    <property type="protein sequence ID" value="QKJ30021.1"/>
    <property type="molecule type" value="Genomic_DNA"/>
</dbReference>
<dbReference type="PROSITE" id="PS51257">
    <property type="entry name" value="PROKAR_LIPOPROTEIN"/>
    <property type="match status" value="1"/>
</dbReference>
<evidence type="ECO:0000313" key="4">
    <source>
        <dbReference type="Proteomes" id="UP000505355"/>
    </source>
</evidence>
<organism evidence="3 4">
    <name type="scientific">Mucilaginibacter mali</name>
    <dbReference type="NCBI Taxonomy" id="2740462"/>
    <lineage>
        <taxon>Bacteria</taxon>
        <taxon>Pseudomonadati</taxon>
        <taxon>Bacteroidota</taxon>
        <taxon>Sphingobacteriia</taxon>
        <taxon>Sphingobacteriales</taxon>
        <taxon>Sphingobacteriaceae</taxon>
        <taxon>Mucilaginibacter</taxon>
    </lineage>
</organism>
<keyword evidence="4" id="KW-1185">Reference proteome</keyword>
<dbReference type="KEGG" id="mmab:HQ865_09710"/>
<keyword evidence="1" id="KW-0732">Signal</keyword>
<feature type="chain" id="PRO_5028803146" description="Heavy metal binding domain-containing protein" evidence="1">
    <location>
        <begin position="21"/>
        <end position="68"/>
    </location>
</feature>
<dbReference type="Pfam" id="PF19335">
    <property type="entry name" value="HMBD"/>
    <property type="match status" value="1"/>
</dbReference>
<protein>
    <recommendedName>
        <fullName evidence="2">Heavy metal binding domain-containing protein</fullName>
    </recommendedName>
</protein>
<proteinExistence type="predicted"/>
<reference evidence="3 4" key="1">
    <citation type="submission" date="2020-05" db="EMBL/GenBank/DDBJ databases">
        <title>Mucilaginibacter mali sp. nov.</title>
        <authorList>
            <person name="Kim H.S."/>
            <person name="Lee K.C."/>
            <person name="Suh M.K."/>
            <person name="Kim J.-S."/>
            <person name="Han K.-I."/>
            <person name="Eom M.K."/>
            <person name="Shin Y.K."/>
            <person name="Lee J.-S."/>
        </authorList>
    </citation>
    <scope>NUCLEOTIDE SEQUENCE [LARGE SCALE GENOMIC DNA]</scope>
    <source>
        <strain evidence="3 4">G2-14</strain>
    </source>
</reference>
<gene>
    <name evidence="3" type="ORF">HQ865_09710</name>
</gene>
<dbReference type="Proteomes" id="UP000505355">
    <property type="component" value="Chromosome"/>
</dbReference>
<dbReference type="GO" id="GO:0046872">
    <property type="term" value="F:metal ion binding"/>
    <property type="evidence" value="ECO:0007669"/>
    <property type="project" value="InterPro"/>
</dbReference>
<evidence type="ECO:0000256" key="1">
    <source>
        <dbReference type="SAM" id="SignalP"/>
    </source>
</evidence>
<feature type="domain" description="Heavy metal binding" evidence="2">
    <location>
        <begin position="39"/>
        <end position="65"/>
    </location>
</feature>
<accession>A0A7D4ULJ6</accession>
<feature type="signal peptide" evidence="1">
    <location>
        <begin position="1"/>
        <end position="20"/>
    </location>
</feature>
<sequence length="68" mass="7526">MKKYIIIASCTLLTFVAACGNTYQQKTTPATKAKNAKQYTCTMHPEVLKNEPGLCPKCGMELVEKTNK</sequence>
<dbReference type="InterPro" id="IPR045800">
    <property type="entry name" value="HMBD"/>
</dbReference>
<dbReference type="AlphaFoldDB" id="A0A7D4ULJ6"/>
<evidence type="ECO:0000259" key="2">
    <source>
        <dbReference type="Pfam" id="PF19335"/>
    </source>
</evidence>
<evidence type="ECO:0000313" key="3">
    <source>
        <dbReference type="EMBL" id="QKJ30021.1"/>
    </source>
</evidence>